<dbReference type="GO" id="GO:0016020">
    <property type="term" value="C:membrane"/>
    <property type="evidence" value="ECO:0007669"/>
    <property type="project" value="UniProtKB-SubCell"/>
</dbReference>
<dbReference type="SFLD" id="SFLDG01212">
    <property type="entry name" value="Phytoene_synthase_like"/>
    <property type="match status" value="1"/>
</dbReference>
<dbReference type="Pfam" id="PF18916">
    <property type="entry name" value="Lycopene_cyc"/>
    <property type="match status" value="1"/>
</dbReference>
<evidence type="ECO:0000256" key="8">
    <source>
        <dbReference type="ARBA" id="ARBA00012396"/>
    </source>
</evidence>
<name>A0A2I2GEY5_9EURO</name>
<evidence type="ECO:0000313" key="22">
    <source>
        <dbReference type="Proteomes" id="UP000234275"/>
    </source>
</evidence>
<evidence type="ECO:0000256" key="12">
    <source>
        <dbReference type="ARBA" id="ARBA00022746"/>
    </source>
</evidence>
<reference evidence="21 22" key="1">
    <citation type="submission" date="2016-12" db="EMBL/GenBank/DDBJ databases">
        <title>The genomes of Aspergillus section Nigri reveals drivers in fungal speciation.</title>
        <authorList>
            <consortium name="DOE Joint Genome Institute"/>
            <person name="Vesth T.C."/>
            <person name="Nybo J."/>
            <person name="Theobald S."/>
            <person name="Brandl J."/>
            <person name="Frisvad J.C."/>
            <person name="Nielsen K.F."/>
            <person name="Lyhne E.K."/>
            <person name="Kogle M.E."/>
            <person name="Kuo A."/>
            <person name="Riley R."/>
            <person name="Clum A."/>
            <person name="Nolan M."/>
            <person name="Lipzen A."/>
            <person name="Salamov A."/>
            <person name="Henrissat B."/>
            <person name="Wiebenga A."/>
            <person name="De Vries R.P."/>
            <person name="Grigoriev I.V."/>
            <person name="Mortensen U.H."/>
            <person name="Andersen M.R."/>
            <person name="Baker S.E."/>
        </authorList>
    </citation>
    <scope>NUCLEOTIDE SEQUENCE [LARGE SCALE GENOMIC DNA]</scope>
    <source>
        <strain evidence="21 22">IBT 23096</strain>
    </source>
</reference>
<evidence type="ECO:0000256" key="6">
    <source>
        <dbReference type="ARBA" id="ARBA00008406"/>
    </source>
</evidence>
<dbReference type="InterPro" id="IPR008949">
    <property type="entry name" value="Isoprenoid_synthase_dom_sf"/>
</dbReference>
<evidence type="ECO:0000256" key="2">
    <source>
        <dbReference type="ARBA" id="ARBA00004141"/>
    </source>
</evidence>
<dbReference type="UniPathway" id="UPA00802"/>
<comment type="catalytic activity">
    <reaction evidence="1">
        <text>2 (2E,6E,10E)-geranylgeranyl diphosphate = 15-cis-phytoene + 2 diphosphate</text>
        <dbReference type="Rhea" id="RHEA:34475"/>
        <dbReference type="ChEBI" id="CHEBI:27787"/>
        <dbReference type="ChEBI" id="CHEBI:33019"/>
        <dbReference type="ChEBI" id="CHEBI:58756"/>
        <dbReference type="EC" id="2.5.1.32"/>
    </reaction>
</comment>
<comment type="catalytic activity">
    <reaction evidence="18">
        <text>all-trans-lycopene = gamma-carotene</text>
        <dbReference type="Rhea" id="RHEA:32219"/>
        <dbReference type="ChEBI" id="CHEBI:15948"/>
        <dbReference type="ChEBI" id="CHEBI:27740"/>
        <dbReference type="EC" id="5.5.1.19"/>
    </reaction>
</comment>
<dbReference type="AlphaFoldDB" id="A0A2I2GEY5"/>
<dbReference type="SFLD" id="SFLDS00005">
    <property type="entry name" value="Isoprenoid_Synthase_Type_I"/>
    <property type="match status" value="1"/>
</dbReference>
<evidence type="ECO:0000256" key="11">
    <source>
        <dbReference type="ARBA" id="ARBA00022692"/>
    </source>
</evidence>
<evidence type="ECO:0000256" key="13">
    <source>
        <dbReference type="ARBA" id="ARBA00022989"/>
    </source>
</evidence>
<dbReference type="GO" id="GO:0004311">
    <property type="term" value="F:geranylgeranyl diphosphate synthase activity"/>
    <property type="evidence" value="ECO:0007669"/>
    <property type="project" value="InterPro"/>
</dbReference>
<keyword evidence="22" id="KW-1185">Reference proteome</keyword>
<protein>
    <recommendedName>
        <fullName evidence="9">Bifunctional lycopene cyclase/phytoene synthase</fullName>
        <ecNumber evidence="8">2.5.1.32</ecNumber>
        <ecNumber evidence="7">5.5.1.19</ecNumber>
    </recommendedName>
</protein>
<evidence type="ECO:0000256" key="9">
    <source>
        <dbReference type="ARBA" id="ARBA00018909"/>
    </source>
</evidence>
<evidence type="ECO:0000256" key="17">
    <source>
        <dbReference type="ARBA" id="ARBA00029313"/>
    </source>
</evidence>
<dbReference type="GeneID" id="36558492"/>
<comment type="similarity">
    <text evidence="6">In the C-terminal section; belongs to the phytoene/squalene synthase family.</text>
</comment>
<evidence type="ECO:0000256" key="5">
    <source>
        <dbReference type="ARBA" id="ARBA00008247"/>
    </source>
</evidence>
<feature type="transmembrane region" description="Helical" evidence="19">
    <location>
        <begin position="145"/>
        <end position="166"/>
    </location>
</feature>
<comment type="caution">
    <text evidence="21">The sequence shown here is derived from an EMBL/GenBank/DDBJ whole genome shotgun (WGS) entry which is preliminary data.</text>
</comment>
<dbReference type="Gene3D" id="1.10.600.10">
    <property type="entry name" value="Farnesyl Diphosphate Synthase"/>
    <property type="match status" value="1"/>
</dbReference>
<dbReference type="Proteomes" id="UP000234275">
    <property type="component" value="Unassembled WGS sequence"/>
</dbReference>
<feature type="domain" description="Lycopene cyclase" evidence="20">
    <location>
        <begin position="16"/>
        <end position="94"/>
    </location>
</feature>
<keyword evidence="14 19" id="KW-0472">Membrane</keyword>
<comment type="subcellular location">
    <subcellularLocation>
        <location evidence="2">Membrane</location>
        <topology evidence="2">Multi-pass membrane protein</topology>
    </subcellularLocation>
</comment>
<feature type="transmembrane region" description="Helical" evidence="19">
    <location>
        <begin position="173"/>
        <end position="191"/>
    </location>
</feature>
<feature type="transmembrane region" description="Helical" evidence="19">
    <location>
        <begin position="7"/>
        <end position="27"/>
    </location>
</feature>
<dbReference type="InterPro" id="IPR017825">
    <property type="entry name" value="Lycopene_cyclase_dom"/>
</dbReference>
<dbReference type="RefSeq" id="XP_024706689.1">
    <property type="nucleotide sequence ID" value="XM_024850793.1"/>
</dbReference>
<evidence type="ECO:0000256" key="1">
    <source>
        <dbReference type="ARBA" id="ARBA00001805"/>
    </source>
</evidence>
<keyword evidence="12" id="KW-0125">Carotenoid biosynthesis</keyword>
<dbReference type="UniPathway" id="UPA00799">
    <property type="reaction ID" value="UER00773"/>
</dbReference>
<keyword evidence="13 19" id="KW-1133">Transmembrane helix</keyword>
<dbReference type="OrthoDB" id="6600518at2759"/>
<feature type="transmembrane region" description="Helical" evidence="19">
    <location>
        <begin position="120"/>
        <end position="139"/>
    </location>
</feature>
<gene>
    <name evidence="21" type="ORF">P170DRAFT_446455</name>
</gene>
<keyword evidence="10" id="KW-0808">Transferase</keyword>
<comment type="pathway">
    <text evidence="4">Carotenoid biosynthesis; phytoene biosynthesis; all-trans-phytoene from geranylgeranyl diphosphate: step 1/1.</text>
</comment>
<accession>A0A2I2GEY5</accession>
<keyword evidence="11 19" id="KW-0812">Transmembrane</keyword>
<dbReference type="NCBIfam" id="TIGR03462">
    <property type="entry name" value="CarR_dom_SF"/>
    <property type="match status" value="2"/>
</dbReference>
<dbReference type="Pfam" id="PF00494">
    <property type="entry name" value="SQS_PSY"/>
    <property type="match status" value="1"/>
</dbReference>
<dbReference type="EC" id="5.5.1.19" evidence="7"/>
<evidence type="ECO:0000256" key="10">
    <source>
        <dbReference type="ARBA" id="ARBA00022679"/>
    </source>
</evidence>
<feature type="transmembrane region" description="Helical" evidence="19">
    <location>
        <begin position="33"/>
        <end position="54"/>
    </location>
</feature>
<evidence type="ECO:0000256" key="3">
    <source>
        <dbReference type="ARBA" id="ARBA00005089"/>
    </source>
</evidence>
<dbReference type="InterPro" id="IPR002060">
    <property type="entry name" value="Squ/phyt_synthse"/>
</dbReference>
<dbReference type="EMBL" id="MSFO01000003">
    <property type="protein sequence ID" value="PLB51387.1"/>
    <property type="molecule type" value="Genomic_DNA"/>
</dbReference>
<proteinExistence type="inferred from homology"/>
<evidence type="ECO:0000256" key="4">
    <source>
        <dbReference type="ARBA" id="ARBA00005172"/>
    </source>
</evidence>
<dbReference type="PANTHER" id="PTHR31480">
    <property type="entry name" value="BIFUNCTIONAL LYCOPENE CYCLASE/PHYTOENE SYNTHASE"/>
    <property type="match status" value="1"/>
</dbReference>
<dbReference type="SFLD" id="SFLDG01018">
    <property type="entry name" value="Squalene/Phytoene_Synthase_Lik"/>
    <property type="match status" value="1"/>
</dbReference>
<comment type="catalytic activity">
    <reaction evidence="17">
        <text>gamma-carotene = all-trans-beta-carotene</text>
        <dbReference type="Rhea" id="RHEA:32239"/>
        <dbReference type="ChEBI" id="CHEBI:17579"/>
        <dbReference type="ChEBI" id="CHEBI:27740"/>
        <dbReference type="EC" id="5.5.1.19"/>
    </reaction>
</comment>
<dbReference type="EC" id="2.5.1.32" evidence="8"/>
<keyword evidence="15" id="KW-0413">Isomerase</keyword>
<evidence type="ECO:0000256" key="15">
    <source>
        <dbReference type="ARBA" id="ARBA00023235"/>
    </source>
</evidence>
<comment type="pathway">
    <text evidence="3">Carotenoid biosynthesis; beta-carotene biosynthesis.</text>
</comment>
<dbReference type="VEuPathDB" id="FungiDB:P170DRAFT_446455"/>
<evidence type="ECO:0000256" key="14">
    <source>
        <dbReference type="ARBA" id="ARBA00023136"/>
    </source>
</evidence>
<dbReference type="SUPFAM" id="SSF48576">
    <property type="entry name" value="Terpenoid synthases"/>
    <property type="match status" value="1"/>
</dbReference>
<dbReference type="GO" id="GO:0016872">
    <property type="term" value="F:intramolecular lyase activity"/>
    <property type="evidence" value="ECO:0007669"/>
    <property type="project" value="InterPro"/>
</dbReference>
<comment type="similarity">
    <text evidence="5">In the N-terminal section; belongs to the lycopene beta-cyclase family.</text>
</comment>
<evidence type="ECO:0000259" key="20">
    <source>
        <dbReference type="Pfam" id="PF18916"/>
    </source>
</evidence>
<dbReference type="STRING" id="1392250.A0A2I2GEY5"/>
<organism evidence="21 22">
    <name type="scientific">Aspergillus steynii IBT 23096</name>
    <dbReference type="NCBI Taxonomy" id="1392250"/>
    <lineage>
        <taxon>Eukaryota</taxon>
        <taxon>Fungi</taxon>
        <taxon>Dikarya</taxon>
        <taxon>Ascomycota</taxon>
        <taxon>Pezizomycotina</taxon>
        <taxon>Eurotiomycetes</taxon>
        <taxon>Eurotiomycetidae</taxon>
        <taxon>Eurotiales</taxon>
        <taxon>Aspergillaceae</taxon>
        <taxon>Aspergillus</taxon>
        <taxon>Aspergillus subgen. Circumdati</taxon>
    </lineage>
</organism>
<evidence type="ECO:0000256" key="7">
    <source>
        <dbReference type="ARBA" id="ARBA00012242"/>
    </source>
</evidence>
<dbReference type="GO" id="GO:0016117">
    <property type="term" value="P:carotenoid biosynthetic process"/>
    <property type="evidence" value="ECO:0007669"/>
    <property type="project" value="UniProtKB-KW"/>
</dbReference>
<evidence type="ECO:0000256" key="19">
    <source>
        <dbReference type="SAM" id="Phobius"/>
    </source>
</evidence>
<evidence type="ECO:0000313" key="21">
    <source>
        <dbReference type="EMBL" id="PLB51387.1"/>
    </source>
</evidence>
<dbReference type="GO" id="GO:0045436">
    <property type="term" value="F:lycopene beta cyclase activity"/>
    <property type="evidence" value="ECO:0007669"/>
    <property type="project" value="UniProtKB-ARBA"/>
</dbReference>
<sequence length="596" mass="66962">MGLDYTMVHVYYNIPLGVALTILSWPFLTRMDWIKTLTLITVAIIGTIPWDSYLVPKQIWTYPPSAVLGFTLFSIPLEEVFFFFIQTYNTSLIYMALTRRLVFPAYLCRSSPIRTAAGSLFISILVLAGFLAIFTGGHYTYLGLILSWACSFLLLQWALSSGFLLALPWKEMVFSVIIPTFFLWMVDTLALQRGHWVIEKPTKLEIQLWGGLDMEEALFFLLTNALVVNGMVVADHAIALMHCRQAQSVGVVHEGPPCTHVLVDAINSTTKTDKSFVSSLAHSVKRLSYSSQSMYLGSAMFQGALRIDLIYLYAFCRVADDLVDEASSQDRACAVIEDCSDLLTTKFVHPSKFRENIMKTTSGLCAPRELVDVIDNLPVSRLTLQPLQGLLEGFRIDLGFDTKRGTFPIANGTDLDCYSYRVASTVARCILDLVFHHYPSHPSATDPSLRRDAIFSAEQMGKALQYVNMARDIGRDAAINRVYLPTTWLKEIGLSPADVIFCPSDPRIEKLRYRLINQARRLYDESEAAIQYLPVQVQGPLRATVATYMEIGAVLEEGVRPRRPWQKLKLSLGRRFVVAYMAMGKVAFSQVAAFPR</sequence>
<keyword evidence="16" id="KW-0511">Multifunctional enzyme</keyword>
<evidence type="ECO:0000256" key="16">
    <source>
        <dbReference type="ARBA" id="ARBA00023268"/>
    </source>
</evidence>
<dbReference type="InterPro" id="IPR044843">
    <property type="entry name" value="Trans_IPPS_bact-type"/>
</dbReference>
<evidence type="ECO:0000256" key="18">
    <source>
        <dbReference type="ARBA" id="ARBA00029335"/>
    </source>
</evidence>